<sequence length="51" mass="5658">MSQCFVGQILPVRPIRAFTAQMSRIFGAKVLLFGRSGRFTSSKPKCPEQLA</sequence>
<dbReference type="EMBL" id="JAHRHJ020000001">
    <property type="protein sequence ID" value="KAH9331776.1"/>
    <property type="molecule type" value="Genomic_DNA"/>
</dbReference>
<keyword evidence="2" id="KW-1185">Reference proteome</keyword>
<organism evidence="1 2">
    <name type="scientific">Taxus chinensis</name>
    <name type="common">Chinese yew</name>
    <name type="synonym">Taxus wallichiana var. chinensis</name>
    <dbReference type="NCBI Taxonomy" id="29808"/>
    <lineage>
        <taxon>Eukaryota</taxon>
        <taxon>Viridiplantae</taxon>
        <taxon>Streptophyta</taxon>
        <taxon>Embryophyta</taxon>
        <taxon>Tracheophyta</taxon>
        <taxon>Spermatophyta</taxon>
        <taxon>Pinopsida</taxon>
        <taxon>Pinidae</taxon>
        <taxon>Conifers II</taxon>
        <taxon>Cupressales</taxon>
        <taxon>Taxaceae</taxon>
        <taxon>Taxus</taxon>
    </lineage>
</organism>
<evidence type="ECO:0000313" key="2">
    <source>
        <dbReference type="Proteomes" id="UP000824469"/>
    </source>
</evidence>
<feature type="non-terminal residue" evidence="1">
    <location>
        <position position="51"/>
    </location>
</feature>
<evidence type="ECO:0000313" key="1">
    <source>
        <dbReference type="EMBL" id="KAH9331776.1"/>
    </source>
</evidence>
<comment type="caution">
    <text evidence="1">The sequence shown here is derived from an EMBL/GenBank/DDBJ whole genome shotgun (WGS) entry which is preliminary data.</text>
</comment>
<protein>
    <submittedName>
        <fullName evidence="1">Uncharacterized protein</fullName>
    </submittedName>
</protein>
<reference evidence="1 2" key="1">
    <citation type="journal article" date="2021" name="Nat. Plants">
        <title>The Taxus genome provides insights into paclitaxel biosynthesis.</title>
        <authorList>
            <person name="Xiong X."/>
            <person name="Gou J."/>
            <person name="Liao Q."/>
            <person name="Li Y."/>
            <person name="Zhou Q."/>
            <person name="Bi G."/>
            <person name="Li C."/>
            <person name="Du R."/>
            <person name="Wang X."/>
            <person name="Sun T."/>
            <person name="Guo L."/>
            <person name="Liang H."/>
            <person name="Lu P."/>
            <person name="Wu Y."/>
            <person name="Zhang Z."/>
            <person name="Ro D.K."/>
            <person name="Shang Y."/>
            <person name="Huang S."/>
            <person name="Yan J."/>
        </authorList>
    </citation>
    <scope>NUCLEOTIDE SEQUENCE [LARGE SCALE GENOMIC DNA]</scope>
    <source>
        <strain evidence="1">Ta-2019</strain>
    </source>
</reference>
<name>A0AA38LPM5_TAXCH</name>
<accession>A0AA38LPM5</accession>
<dbReference type="Proteomes" id="UP000824469">
    <property type="component" value="Unassembled WGS sequence"/>
</dbReference>
<proteinExistence type="predicted"/>
<dbReference type="AlphaFoldDB" id="A0AA38LPM5"/>
<gene>
    <name evidence="1" type="ORF">KI387_003884</name>
</gene>